<reference evidence="4 5" key="1">
    <citation type="submission" date="2024-05" db="EMBL/GenBank/DDBJ databases">
        <authorList>
            <person name="Jiang F."/>
        </authorList>
    </citation>
    <scope>NUCLEOTIDE SEQUENCE [LARGE SCALE GENOMIC DNA]</scope>
    <source>
        <strain evidence="4 5">LZ166</strain>
    </source>
</reference>
<feature type="region of interest" description="Disordered" evidence="1">
    <location>
        <begin position="388"/>
        <end position="407"/>
    </location>
</feature>
<evidence type="ECO:0000313" key="5">
    <source>
        <dbReference type="Proteomes" id="UP001556692"/>
    </source>
</evidence>
<keyword evidence="2" id="KW-0472">Membrane</keyword>
<sequence>MPARAPGIIVISLIRYGWRITPLLHAAGGEAAHVLPGNGWAYAGIGSEYRVSDALFPIANKSLPQSAPRSVHARVPDRNIHGTAGREVGTMNDNGAGALYPWSGMTLVLRGEGRVTVQIDNDTTKSRRVFRPAQEKPVAIFLPQHRPSRGRGFAVPVICGLIGTTAALAATFAYMMPGSPVADEPAVSLVVAKADEPTAANAAEKIAGEVSAATATDSAVVSTPATAVEATLATVPRPQKASVEIPSADDPRWAKASAPSGAAALAAVKSLMKGDRAETDAVPRSGLLAYASANAGKVPEQDATGDEQTASIDPAASKVKAPEDPAPDIRQSRVNTAVNMRSGPSDENRVILVIPGGAGVELLGCDSWCKVVYEGRTGYIYKSFVGGKSKPRASASRNVQKKKADVPVKTVSVVSTVEESKKTEPSLPNPMINANRGR</sequence>
<evidence type="ECO:0000259" key="3">
    <source>
        <dbReference type="SMART" id="SM00287"/>
    </source>
</evidence>
<dbReference type="EMBL" id="JBDPGJ010000001">
    <property type="protein sequence ID" value="MEX0404970.1"/>
    <property type="molecule type" value="Genomic_DNA"/>
</dbReference>
<dbReference type="RefSeq" id="WP_367952829.1">
    <property type="nucleotide sequence ID" value="NZ_JBDPGJ010000001.1"/>
</dbReference>
<keyword evidence="2" id="KW-1133">Transmembrane helix</keyword>
<dbReference type="SMART" id="SM00287">
    <property type="entry name" value="SH3b"/>
    <property type="match status" value="1"/>
</dbReference>
<feature type="region of interest" description="Disordered" evidence="1">
    <location>
        <begin position="297"/>
        <end position="328"/>
    </location>
</feature>
<comment type="caution">
    <text evidence="4">The sequence shown here is derived from an EMBL/GenBank/DDBJ whole genome shotgun (WGS) entry which is preliminary data.</text>
</comment>
<feature type="transmembrane region" description="Helical" evidence="2">
    <location>
        <begin position="153"/>
        <end position="176"/>
    </location>
</feature>
<keyword evidence="5" id="KW-1185">Reference proteome</keyword>
<proteinExistence type="predicted"/>
<dbReference type="Gene3D" id="2.30.30.40">
    <property type="entry name" value="SH3 Domains"/>
    <property type="match status" value="1"/>
</dbReference>
<accession>A0ABV3SDY5</accession>
<dbReference type="Proteomes" id="UP001556692">
    <property type="component" value="Unassembled WGS sequence"/>
</dbReference>
<evidence type="ECO:0000256" key="2">
    <source>
        <dbReference type="SAM" id="Phobius"/>
    </source>
</evidence>
<dbReference type="InterPro" id="IPR003646">
    <property type="entry name" value="SH3-like_bac-type"/>
</dbReference>
<evidence type="ECO:0000256" key="1">
    <source>
        <dbReference type="SAM" id="MobiDB-lite"/>
    </source>
</evidence>
<keyword evidence="2" id="KW-0812">Transmembrane</keyword>
<feature type="domain" description="SH3b" evidence="3">
    <location>
        <begin position="327"/>
        <end position="389"/>
    </location>
</feature>
<evidence type="ECO:0000313" key="4">
    <source>
        <dbReference type="EMBL" id="MEX0404970.1"/>
    </source>
</evidence>
<protein>
    <submittedName>
        <fullName evidence="4">SH3 domain-containing protein</fullName>
    </submittedName>
</protein>
<feature type="region of interest" description="Disordered" evidence="1">
    <location>
        <begin position="417"/>
        <end position="438"/>
    </location>
</feature>
<dbReference type="Pfam" id="PF08239">
    <property type="entry name" value="SH3_3"/>
    <property type="match status" value="1"/>
</dbReference>
<name>A0ABV3SDY5_9HYPH</name>
<gene>
    <name evidence="4" type="ORF">ABGN05_04755</name>
</gene>
<organism evidence="4 5">
    <name type="scientific">Aquibium pacificus</name>
    <dbReference type="NCBI Taxonomy" id="3153579"/>
    <lineage>
        <taxon>Bacteria</taxon>
        <taxon>Pseudomonadati</taxon>
        <taxon>Pseudomonadota</taxon>
        <taxon>Alphaproteobacteria</taxon>
        <taxon>Hyphomicrobiales</taxon>
        <taxon>Phyllobacteriaceae</taxon>
        <taxon>Aquibium</taxon>
    </lineage>
</organism>